<keyword evidence="1" id="KW-0732">Signal</keyword>
<keyword evidence="5" id="KW-1185">Reference proteome</keyword>
<evidence type="ECO:0000259" key="3">
    <source>
        <dbReference type="SMART" id="SM00768"/>
    </source>
</evidence>
<comment type="caution">
    <text evidence="4">The sequence shown here is derived from an EMBL/GenBank/DDBJ whole genome shotgun (WGS) entry which is preliminary data.</text>
</comment>
<dbReference type="AlphaFoldDB" id="A0A8S0S661"/>
<feature type="non-terminal residue" evidence="4">
    <location>
        <position position="160"/>
    </location>
</feature>
<dbReference type="Pfam" id="PF07983">
    <property type="entry name" value="X8"/>
    <property type="match status" value="1"/>
</dbReference>
<dbReference type="EMBL" id="CACTIH010003945">
    <property type="protein sequence ID" value="CAA2987764.1"/>
    <property type="molecule type" value="Genomic_DNA"/>
</dbReference>
<dbReference type="Gene3D" id="1.20.58.1040">
    <property type="match status" value="1"/>
</dbReference>
<keyword evidence="2" id="KW-0472">Membrane</keyword>
<evidence type="ECO:0000313" key="4">
    <source>
        <dbReference type="EMBL" id="CAA2987764.1"/>
    </source>
</evidence>
<evidence type="ECO:0000256" key="2">
    <source>
        <dbReference type="SAM" id="Phobius"/>
    </source>
</evidence>
<dbReference type="PANTHER" id="PTHR31044">
    <property type="entry name" value="BETA-1,3 GLUCANASE"/>
    <property type="match status" value="1"/>
</dbReference>
<feature type="domain" description="X8" evidence="3">
    <location>
        <begin position="2"/>
        <end position="78"/>
    </location>
</feature>
<organism evidence="4 5">
    <name type="scientific">Olea europaea subsp. europaea</name>
    <dbReference type="NCBI Taxonomy" id="158383"/>
    <lineage>
        <taxon>Eukaryota</taxon>
        <taxon>Viridiplantae</taxon>
        <taxon>Streptophyta</taxon>
        <taxon>Embryophyta</taxon>
        <taxon>Tracheophyta</taxon>
        <taxon>Spermatophyta</taxon>
        <taxon>Magnoliopsida</taxon>
        <taxon>eudicotyledons</taxon>
        <taxon>Gunneridae</taxon>
        <taxon>Pentapetalae</taxon>
        <taxon>asterids</taxon>
        <taxon>lamiids</taxon>
        <taxon>Lamiales</taxon>
        <taxon>Oleaceae</taxon>
        <taxon>Oleeae</taxon>
        <taxon>Olea</taxon>
    </lineage>
</organism>
<gene>
    <name evidence="4" type="ORF">OLEA9_A050763</name>
</gene>
<proteinExistence type="predicted"/>
<reference evidence="4 5" key="1">
    <citation type="submission" date="2019-12" db="EMBL/GenBank/DDBJ databases">
        <authorList>
            <person name="Alioto T."/>
            <person name="Alioto T."/>
            <person name="Gomez Garrido J."/>
        </authorList>
    </citation>
    <scope>NUCLEOTIDE SEQUENCE [LARGE SCALE GENOMIC DNA]</scope>
</reference>
<accession>A0A8S0S661</accession>
<keyword evidence="2" id="KW-0812">Transmembrane</keyword>
<name>A0A8S0S661_OLEEU</name>
<keyword evidence="2" id="KW-1133">Transmembrane helix</keyword>
<dbReference type="GO" id="GO:0009506">
    <property type="term" value="C:plasmodesma"/>
    <property type="evidence" value="ECO:0007669"/>
    <property type="project" value="UniProtKB-ARBA"/>
</dbReference>
<dbReference type="Proteomes" id="UP000594638">
    <property type="component" value="Unassembled WGS sequence"/>
</dbReference>
<dbReference type="InterPro" id="IPR044788">
    <property type="entry name" value="X8_dom_prot"/>
</dbReference>
<dbReference type="OrthoDB" id="1930814at2759"/>
<sequence length="160" mass="17939">LSDAIYQKNIDYACGAGADCAPIMENGPCFQPNTRKDHCDFAVNSYYQRNRQIEGSCSFSNTVTLAQDPPPAISECVYPSMPRAMDSPNQQPFIHIYVSITITFAAGLIGIPLIVICLYKLFRKYWTRKIHLNEEESHEEATEIELTIVTSPSTILESEV</sequence>
<feature type="transmembrane region" description="Helical" evidence="2">
    <location>
        <begin position="94"/>
        <end position="119"/>
    </location>
</feature>
<dbReference type="PANTHER" id="PTHR31044:SF60">
    <property type="entry name" value="PLASMODESMATA CALLOSE-BINDING PROTEIN 4"/>
    <property type="match status" value="1"/>
</dbReference>
<dbReference type="InterPro" id="IPR012946">
    <property type="entry name" value="X8"/>
</dbReference>
<evidence type="ECO:0000313" key="5">
    <source>
        <dbReference type="Proteomes" id="UP000594638"/>
    </source>
</evidence>
<evidence type="ECO:0000256" key="1">
    <source>
        <dbReference type="ARBA" id="ARBA00022729"/>
    </source>
</evidence>
<protein>
    <submittedName>
        <fullName evidence="4">PLASMODESMATA CALLOSE-BINDING PROTEIN 3-like</fullName>
    </submittedName>
</protein>
<dbReference type="SMART" id="SM00768">
    <property type="entry name" value="X8"/>
    <property type="match status" value="1"/>
</dbReference>